<keyword evidence="3" id="KW-0966">Cell projection</keyword>
<dbReference type="Pfam" id="PF05130">
    <property type="entry name" value="FlgN"/>
    <property type="match status" value="1"/>
</dbReference>
<evidence type="ECO:0000313" key="4">
    <source>
        <dbReference type="Proteomes" id="UP000285456"/>
    </source>
</evidence>
<feature type="coiled-coil region" evidence="2">
    <location>
        <begin position="89"/>
        <end position="116"/>
    </location>
</feature>
<sequence length="162" mass="18456">MSADTIRESLEKLVQIHTDLLAVSEDKTRIVKEGAIENLQKLLVEERKQLRLLEQAENKRQQAVSNWCALNHIQAEDATITNILKHITLEKEQVKLENAATKLTELITKLKQQEQLNQVLISQSMQFVQVSLDLMSPTLKSMNYGVKNETDVSNRSVFDSKA</sequence>
<keyword evidence="1" id="KW-1005">Bacterial flagellum biogenesis</keyword>
<keyword evidence="3" id="KW-0282">Flagellum</keyword>
<dbReference type="GO" id="GO:0044780">
    <property type="term" value="P:bacterial-type flagellum assembly"/>
    <property type="evidence" value="ECO:0007669"/>
    <property type="project" value="InterPro"/>
</dbReference>
<dbReference type="AlphaFoldDB" id="A0A417YEY5"/>
<accession>A0A417YEY5</accession>
<evidence type="ECO:0000256" key="2">
    <source>
        <dbReference type="SAM" id="Coils"/>
    </source>
</evidence>
<proteinExistence type="predicted"/>
<evidence type="ECO:0000313" key="3">
    <source>
        <dbReference type="EMBL" id="RHW31212.1"/>
    </source>
</evidence>
<keyword evidence="3" id="KW-0969">Cilium</keyword>
<name>A0A417YEY5_9BACI</name>
<comment type="caution">
    <text evidence="3">The sequence shown here is derived from an EMBL/GenBank/DDBJ whole genome shotgun (WGS) entry which is preliminary data.</text>
</comment>
<gene>
    <name evidence="3" type="ORF">D1B32_13485</name>
</gene>
<dbReference type="InterPro" id="IPR007809">
    <property type="entry name" value="FlgN-like"/>
</dbReference>
<dbReference type="InterPro" id="IPR036679">
    <property type="entry name" value="FlgN-like_sf"/>
</dbReference>
<dbReference type="OrthoDB" id="2381500at2"/>
<protein>
    <submittedName>
        <fullName evidence="3">Flagellar protein FlgN</fullName>
    </submittedName>
</protein>
<keyword evidence="2" id="KW-0175">Coiled coil</keyword>
<reference evidence="3 4" key="1">
    <citation type="journal article" date="2007" name="Int. J. Syst. Evol. Microbiol.">
        <title>Oceanobacillus profundus sp. nov., isolated from a deep-sea sediment core.</title>
        <authorList>
            <person name="Kim Y.G."/>
            <person name="Choi D.H."/>
            <person name="Hyun S."/>
            <person name="Cho B.C."/>
        </authorList>
    </citation>
    <scope>NUCLEOTIDE SEQUENCE [LARGE SCALE GENOMIC DNA]</scope>
    <source>
        <strain evidence="3 4">DSM 18246</strain>
    </source>
</reference>
<organism evidence="3 4">
    <name type="scientific">Oceanobacillus profundus</name>
    <dbReference type="NCBI Taxonomy" id="372463"/>
    <lineage>
        <taxon>Bacteria</taxon>
        <taxon>Bacillati</taxon>
        <taxon>Bacillota</taxon>
        <taxon>Bacilli</taxon>
        <taxon>Bacillales</taxon>
        <taxon>Bacillaceae</taxon>
        <taxon>Oceanobacillus</taxon>
    </lineage>
</organism>
<dbReference type="EMBL" id="QWEH01000009">
    <property type="protein sequence ID" value="RHW31212.1"/>
    <property type="molecule type" value="Genomic_DNA"/>
</dbReference>
<evidence type="ECO:0000256" key="1">
    <source>
        <dbReference type="ARBA" id="ARBA00022795"/>
    </source>
</evidence>
<dbReference type="SUPFAM" id="SSF140566">
    <property type="entry name" value="FlgN-like"/>
    <property type="match status" value="1"/>
</dbReference>
<keyword evidence="4" id="KW-1185">Reference proteome</keyword>
<dbReference type="RefSeq" id="WP_095311140.1">
    <property type="nucleotide sequence ID" value="NZ_JAMAWL010000002.1"/>
</dbReference>
<dbReference type="Proteomes" id="UP000285456">
    <property type="component" value="Unassembled WGS sequence"/>
</dbReference>
<dbReference type="Gene3D" id="1.20.58.300">
    <property type="entry name" value="FlgN-like"/>
    <property type="match status" value="1"/>
</dbReference>